<organism evidence="6 7">
    <name type="scientific">Candidatus Portnoybacteria bacterium CG10_big_fil_rev_8_21_14_0_10_36_7</name>
    <dbReference type="NCBI Taxonomy" id="1974812"/>
    <lineage>
        <taxon>Bacteria</taxon>
        <taxon>Candidatus Portnoyibacteriota</taxon>
    </lineage>
</organism>
<evidence type="ECO:0000256" key="4">
    <source>
        <dbReference type="SAM" id="Phobius"/>
    </source>
</evidence>
<dbReference type="InterPro" id="IPR027417">
    <property type="entry name" value="P-loop_NTPase"/>
</dbReference>
<proteinExistence type="predicted"/>
<evidence type="ECO:0000313" key="7">
    <source>
        <dbReference type="Proteomes" id="UP000231450"/>
    </source>
</evidence>
<dbReference type="InterPro" id="IPR050130">
    <property type="entry name" value="ClpA_ClpB"/>
</dbReference>
<comment type="caution">
    <text evidence="6">The sequence shown here is derived from an EMBL/GenBank/DDBJ whole genome shotgun (WGS) entry which is preliminary data.</text>
</comment>
<keyword evidence="1" id="KW-0677">Repeat</keyword>
<keyword evidence="3" id="KW-0067">ATP-binding</keyword>
<evidence type="ECO:0000256" key="1">
    <source>
        <dbReference type="ARBA" id="ARBA00022737"/>
    </source>
</evidence>
<feature type="transmembrane region" description="Helical" evidence="4">
    <location>
        <begin position="9"/>
        <end position="27"/>
    </location>
</feature>
<sequence>MFEFILDNSIYIFVLIFVVAVGLIYFVQKRSNQAESGAFFKPSKFGSKTPMLDRFSRDLTHEAKIGKLDPLVGRHEEIRRIIQILSRRTKNNVILVGQAGTGKTALAEGLALEIASGKVPEVIKTKRILALNLGGMLAGTQYRGEFEQRMKMITDEISASGRSIILFIDEIHNLSQAGEAQGAIGAANLLKPALARGDVQAVGATTVSEYFKYITKDTSLERRFQPVMVKESTAEETVQILMGLRKKYEDHHKVHIPDEIIKTIVQLAGKYLSDRYFPDKAVDLMDEAASKVRMETTQKGEGQDWPILTPKNIEDIIFIWSRDVDQIKKEAKILEDKIN</sequence>
<dbReference type="Pfam" id="PF00004">
    <property type="entry name" value="AAA"/>
    <property type="match status" value="1"/>
</dbReference>
<dbReference type="GO" id="GO:0005524">
    <property type="term" value="F:ATP binding"/>
    <property type="evidence" value="ECO:0007669"/>
    <property type="project" value="UniProtKB-KW"/>
</dbReference>
<evidence type="ECO:0000259" key="5">
    <source>
        <dbReference type="SMART" id="SM00382"/>
    </source>
</evidence>
<keyword evidence="4" id="KW-1133">Transmembrane helix</keyword>
<feature type="domain" description="AAA+ ATPase" evidence="5">
    <location>
        <begin position="89"/>
        <end position="206"/>
    </location>
</feature>
<name>A0A2M8KDZ8_9BACT</name>
<accession>A0A2M8KDZ8</accession>
<dbReference type="EMBL" id="PFDW01000050">
    <property type="protein sequence ID" value="PJE58147.1"/>
    <property type="molecule type" value="Genomic_DNA"/>
</dbReference>
<dbReference type="Pfam" id="PF17871">
    <property type="entry name" value="AAA_lid_9"/>
    <property type="match status" value="1"/>
</dbReference>
<dbReference type="InterPro" id="IPR003959">
    <property type="entry name" value="ATPase_AAA_core"/>
</dbReference>
<dbReference type="PANTHER" id="PTHR11638:SF18">
    <property type="entry name" value="HEAT SHOCK PROTEIN 104"/>
    <property type="match status" value="1"/>
</dbReference>
<protein>
    <recommendedName>
        <fullName evidence="5">AAA+ ATPase domain-containing protein</fullName>
    </recommendedName>
</protein>
<dbReference type="CDD" id="cd00009">
    <property type="entry name" value="AAA"/>
    <property type="match status" value="1"/>
</dbReference>
<dbReference type="GO" id="GO:0034605">
    <property type="term" value="P:cellular response to heat"/>
    <property type="evidence" value="ECO:0007669"/>
    <property type="project" value="TreeGrafter"/>
</dbReference>
<dbReference type="InterPro" id="IPR003593">
    <property type="entry name" value="AAA+_ATPase"/>
</dbReference>
<evidence type="ECO:0000313" key="6">
    <source>
        <dbReference type="EMBL" id="PJE58147.1"/>
    </source>
</evidence>
<keyword evidence="4" id="KW-0812">Transmembrane</keyword>
<reference evidence="7" key="1">
    <citation type="submission" date="2017-09" db="EMBL/GenBank/DDBJ databases">
        <title>Depth-based differentiation of microbial function through sediment-hosted aquifers and enrichment of novel symbionts in the deep terrestrial subsurface.</title>
        <authorList>
            <person name="Probst A.J."/>
            <person name="Ladd B."/>
            <person name="Jarett J.K."/>
            <person name="Geller-Mcgrath D.E."/>
            <person name="Sieber C.M.K."/>
            <person name="Emerson J.B."/>
            <person name="Anantharaman K."/>
            <person name="Thomas B.C."/>
            <person name="Malmstrom R."/>
            <person name="Stieglmeier M."/>
            <person name="Klingl A."/>
            <person name="Woyke T."/>
            <person name="Ryan C.M."/>
            <person name="Banfield J.F."/>
        </authorList>
    </citation>
    <scope>NUCLEOTIDE SEQUENCE [LARGE SCALE GENOMIC DNA]</scope>
</reference>
<gene>
    <name evidence="6" type="ORF">COU81_02305</name>
</gene>
<dbReference type="Gene3D" id="3.40.50.300">
    <property type="entry name" value="P-loop containing nucleotide triphosphate hydrolases"/>
    <property type="match status" value="2"/>
</dbReference>
<evidence type="ECO:0000256" key="2">
    <source>
        <dbReference type="ARBA" id="ARBA00022741"/>
    </source>
</evidence>
<dbReference type="Proteomes" id="UP000231450">
    <property type="component" value="Unassembled WGS sequence"/>
</dbReference>
<evidence type="ECO:0000256" key="3">
    <source>
        <dbReference type="ARBA" id="ARBA00022840"/>
    </source>
</evidence>
<dbReference type="SMART" id="SM00382">
    <property type="entry name" value="AAA"/>
    <property type="match status" value="1"/>
</dbReference>
<dbReference type="GO" id="GO:0005737">
    <property type="term" value="C:cytoplasm"/>
    <property type="evidence" value="ECO:0007669"/>
    <property type="project" value="TreeGrafter"/>
</dbReference>
<dbReference type="SUPFAM" id="SSF52540">
    <property type="entry name" value="P-loop containing nucleoside triphosphate hydrolases"/>
    <property type="match status" value="1"/>
</dbReference>
<keyword evidence="4" id="KW-0472">Membrane</keyword>
<dbReference type="GO" id="GO:0016887">
    <property type="term" value="F:ATP hydrolysis activity"/>
    <property type="evidence" value="ECO:0007669"/>
    <property type="project" value="InterPro"/>
</dbReference>
<dbReference type="AlphaFoldDB" id="A0A2M8KDZ8"/>
<dbReference type="PANTHER" id="PTHR11638">
    <property type="entry name" value="ATP-DEPENDENT CLP PROTEASE"/>
    <property type="match status" value="1"/>
</dbReference>
<dbReference type="InterPro" id="IPR041546">
    <property type="entry name" value="ClpA/ClpB_AAA_lid"/>
</dbReference>
<keyword evidence="2" id="KW-0547">Nucleotide-binding</keyword>